<evidence type="ECO:0000256" key="2">
    <source>
        <dbReference type="PROSITE-ProRule" id="PRU00335"/>
    </source>
</evidence>
<dbReference type="PANTHER" id="PTHR30055">
    <property type="entry name" value="HTH-TYPE TRANSCRIPTIONAL REGULATOR RUTR"/>
    <property type="match status" value="1"/>
</dbReference>
<dbReference type="AlphaFoldDB" id="A0A1T4RLK6"/>
<dbReference type="OrthoDB" id="4538622at2"/>
<sequence>MDTATAREPRQERSRATRRRLLAAAVRCLAEVGWSGSTVAAVAERAGVSRGAAQHHFPTREALFTAAVRYVSEARSLELRRRAADLPQGPARTEAVVELLVDSYVGPEFAAALQLWAAAANDARLRADVLPLEEHVGRESHRLALDLLGVDESASGVREIVQATLDLARGLGLAGLLADDRARRRRIVQRWARALERELAAVR</sequence>
<protein>
    <submittedName>
        <fullName evidence="4">Transcriptional regulator, TetR family</fullName>
    </submittedName>
</protein>
<dbReference type="InterPro" id="IPR050109">
    <property type="entry name" value="HTH-type_TetR-like_transc_reg"/>
</dbReference>
<evidence type="ECO:0000313" key="5">
    <source>
        <dbReference type="Proteomes" id="UP000190637"/>
    </source>
</evidence>
<accession>A0A1T4RLK6</accession>
<feature type="DNA-binding region" description="H-T-H motif" evidence="2">
    <location>
        <begin position="38"/>
        <end position="57"/>
    </location>
</feature>
<dbReference type="Proteomes" id="UP000190637">
    <property type="component" value="Unassembled WGS sequence"/>
</dbReference>
<dbReference type="GO" id="GO:0003700">
    <property type="term" value="F:DNA-binding transcription factor activity"/>
    <property type="evidence" value="ECO:0007669"/>
    <property type="project" value="TreeGrafter"/>
</dbReference>
<dbReference type="PRINTS" id="PR00455">
    <property type="entry name" value="HTHTETR"/>
</dbReference>
<dbReference type="PANTHER" id="PTHR30055:SF226">
    <property type="entry name" value="HTH-TYPE TRANSCRIPTIONAL REGULATOR PKSA"/>
    <property type="match status" value="1"/>
</dbReference>
<dbReference type="RefSeq" id="WP_078762100.1">
    <property type="nucleotide sequence ID" value="NZ_FUWS01000007.1"/>
</dbReference>
<dbReference type="Pfam" id="PF00440">
    <property type="entry name" value="TetR_N"/>
    <property type="match status" value="1"/>
</dbReference>
<reference evidence="4 5" key="1">
    <citation type="submission" date="2017-02" db="EMBL/GenBank/DDBJ databases">
        <authorList>
            <person name="Peterson S.W."/>
        </authorList>
    </citation>
    <scope>NUCLEOTIDE SEQUENCE [LARGE SCALE GENOMIC DNA]</scope>
    <source>
        <strain evidence="4 5">DSM 45154</strain>
    </source>
</reference>
<dbReference type="EMBL" id="FUWS01000007">
    <property type="protein sequence ID" value="SKA16676.1"/>
    <property type="molecule type" value="Genomic_DNA"/>
</dbReference>
<dbReference type="InterPro" id="IPR001647">
    <property type="entry name" value="HTH_TetR"/>
</dbReference>
<dbReference type="SUPFAM" id="SSF46689">
    <property type="entry name" value="Homeodomain-like"/>
    <property type="match status" value="1"/>
</dbReference>
<evidence type="ECO:0000259" key="3">
    <source>
        <dbReference type="PROSITE" id="PS50977"/>
    </source>
</evidence>
<keyword evidence="1 2" id="KW-0238">DNA-binding</keyword>
<dbReference type="InterPro" id="IPR009057">
    <property type="entry name" value="Homeodomain-like_sf"/>
</dbReference>
<evidence type="ECO:0000256" key="1">
    <source>
        <dbReference type="ARBA" id="ARBA00023125"/>
    </source>
</evidence>
<organism evidence="4 5">
    <name type="scientific">Marinactinospora thermotolerans DSM 45154</name>
    <dbReference type="NCBI Taxonomy" id="1122192"/>
    <lineage>
        <taxon>Bacteria</taxon>
        <taxon>Bacillati</taxon>
        <taxon>Actinomycetota</taxon>
        <taxon>Actinomycetes</taxon>
        <taxon>Streptosporangiales</taxon>
        <taxon>Nocardiopsidaceae</taxon>
        <taxon>Marinactinospora</taxon>
    </lineage>
</organism>
<dbReference type="STRING" id="1122192.SAMN02745673_02779"/>
<name>A0A1T4RLK6_9ACTN</name>
<proteinExistence type="predicted"/>
<dbReference type="GO" id="GO:0000976">
    <property type="term" value="F:transcription cis-regulatory region binding"/>
    <property type="evidence" value="ECO:0007669"/>
    <property type="project" value="TreeGrafter"/>
</dbReference>
<gene>
    <name evidence="4" type="ORF">SAMN02745673_02779</name>
</gene>
<dbReference type="Gene3D" id="1.10.357.10">
    <property type="entry name" value="Tetracycline Repressor, domain 2"/>
    <property type="match status" value="1"/>
</dbReference>
<dbReference type="PROSITE" id="PS50977">
    <property type="entry name" value="HTH_TETR_2"/>
    <property type="match status" value="1"/>
</dbReference>
<feature type="domain" description="HTH tetR-type" evidence="3">
    <location>
        <begin position="15"/>
        <end position="75"/>
    </location>
</feature>
<keyword evidence="5" id="KW-1185">Reference proteome</keyword>
<evidence type="ECO:0000313" key="4">
    <source>
        <dbReference type="EMBL" id="SKA16676.1"/>
    </source>
</evidence>